<protein>
    <submittedName>
        <fullName evidence="1">Uncharacterized protein</fullName>
    </submittedName>
</protein>
<accession>A0A736VXH5</accession>
<gene>
    <name evidence="1" type="ORF">GND71_004295</name>
</gene>
<proteinExistence type="predicted"/>
<dbReference type="EMBL" id="DAATAS010000034">
    <property type="protein sequence ID" value="HAE7812319.1"/>
    <property type="molecule type" value="Genomic_DNA"/>
</dbReference>
<reference evidence="1" key="1">
    <citation type="journal article" date="2018" name="Genome Biol.">
        <title>SKESA: strategic k-mer extension for scrupulous assemblies.</title>
        <authorList>
            <person name="Souvorov A."/>
            <person name="Agarwala R."/>
            <person name="Lipman D.J."/>
        </authorList>
    </citation>
    <scope>NUCLEOTIDE SEQUENCE</scope>
    <source>
        <strain evidence="1">IP E.88.374</strain>
    </source>
</reference>
<reference evidence="1" key="2">
    <citation type="submission" date="2018-07" db="EMBL/GenBank/DDBJ databases">
        <authorList>
            <consortium name="NCBI Pathogen Detection Project"/>
        </authorList>
    </citation>
    <scope>NUCLEOTIDE SEQUENCE</scope>
    <source>
        <strain evidence="1">IP E.88.374</strain>
    </source>
</reference>
<organism evidence="1">
    <name type="scientific">Salmonella typhi</name>
    <dbReference type="NCBI Taxonomy" id="90370"/>
    <lineage>
        <taxon>Bacteria</taxon>
        <taxon>Pseudomonadati</taxon>
        <taxon>Pseudomonadota</taxon>
        <taxon>Gammaproteobacteria</taxon>
        <taxon>Enterobacterales</taxon>
        <taxon>Enterobacteriaceae</taxon>
        <taxon>Salmonella</taxon>
    </lineage>
</organism>
<comment type="caution">
    <text evidence="1">The sequence shown here is derived from an EMBL/GenBank/DDBJ whole genome shotgun (WGS) entry which is preliminary data.</text>
</comment>
<dbReference type="AlphaFoldDB" id="A0A736VXH5"/>
<name>A0A736VXH5_SALTI</name>
<evidence type="ECO:0000313" key="1">
    <source>
        <dbReference type="EMBL" id="HAE7812319.1"/>
    </source>
</evidence>
<feature type="non-terminal residue" evidence="1">
    <location>
        <position position="1"/>
    </location>
</feature>
<sequence>TLYLHIAHIFKRLPVCVPDANLDPLFSLLSFDLSVVSAELFLHSHGENRFPEDLYHDDNDGIFCRYSVR</sequence>